<dbReference type="AlphaFoldDB" id="W4HEQ7"/>
<reference evidence="1 2" key="1">
    <citation type="journal article" date="2014" name="Antonie Van Leeuwenhoek">
        <title>Roseivivax atlanticus sp. nov., isolated from surface seawater of the Atlantic Ocean.</title>
        <authorList>
            <person name="Li G."/>
            <person name="Lai Q."/>
            <person name="Liu X."/>
            <person name="Sun F."/>
            <person name="Shao Z."/>
        </authorList>
    </citation>
    <scope>NUCLEOTIDE SEQUENCE [LARGE SCALE GENOMIC DNA]</scope>
    <source>
        <strain evidence="1 2">22II-s10s</strain>
    </source>
</reference>
<gene>
    <name evidence="1" type="ORF">ATO8_18200</name>
</gene>
<protein>
    <submittedName>
        <fullName evidence="1">Uncharacterized protein</fullName>
    </submittedName>
</protein>
<dbReference type="EMBL" id="AQQW01000014">
    <property type="protein sequence ID" value="ETW11262.1"/>
    <property type="molecule type" value="Genomic_DNA"/>
</dbReference>
<organism evidence="1 2">
    <name type="scientific">Roseivivax marinus</name>
    <dbReference type="NCBI Taxonomy" id="1379903"/>
    <lineage>
        <taxon>Bacteria</taxon>
        <taxon>Pseudomonadati</taxon>
        <taxon>Pseudomonadota</taxon>
        <taxon>Alphaproteobacteria</taxon>
        <taxon>Rhodobacterales</taxon>
        <taxon>Roseobacteraceae</taxon>
        <taxon>Roseivivax</taxon>
    </lineage>
</organism>
<comment type="caution">
    <text evidence="1">The sequence shown here is derived from an EMBL/GenBank/DDBJ whole genome shotgun (WGS) entry which is preliminary data.</text>
</comment>
<dbReference type="Proteomes" id="UP000019063">
    <property type="component" value="Unassembled WGS sequence"/>
</dbReference>
<evidence type="ECO:0000313" key="1">
    <source>
        <dbReference type="EMBL" id="ETW11262.1"/>
    </source>
</evidence>
<accession>W4HEQ7</accession>
<proteinExistence type="predicted"/>
<evidence type="ECO:0000313" key="2">
    <source>
        <dbReference type="Proteomes" id="UP000019063"/>
    </source>
</evidence>
<keyword evidence="2" id="KW-1185">Reference proteome</keyword>
<sequence>MKHSEYTHQIRIFRVHDDVVGPNKKLTRAIHPASTEGFGVFRKFLDLLNDLVEQTERGAWVVFGDVVDDGV</sequence>
<name>W4HEQ7_9RHOB</name>